<dbReference type="EMBL" id="AL645882">
    <property type="protein sequence ID" value="CAB65591.1"/>
    <property type="molecule type" value="Genomic_DNA"/>
</dbReference>
<gene>
    <name evidence="2" type="primary">SCE20.35</name>
    <name evidence="2" type="ordered locus">SCO2861</name>
</gene>
<dbReference type="HOGENOM" id="CLU_1214253_0_0_11"/>
<name>Q9RD90_STRCO</name>
<protein>
    <submittedName>
        <fullName evidence="2">Uncharacterized protein</fullName>
    </submittedName>
</protein>
<organism evidence="2 3">
    <name type="scientific">Streptomyces coelicolor (strain ATCC BAA-471 / A3(2) / M145)</name>
    <dbReference type="NCBI Taxonomy" id="100226"/>
    <lineage>
        <taxon>Bacteria</taxon>
        <taxon>Bacillati</taxon>
        <taxon>Actinomycetota</taxon>
        <taxon>Actinomycetes</taxon>
        <taxon>Kitasatosporales</taxon>
        <taxon>Streptomycetaceae</taxon>
        <taxon>Streptomyces</taxon>
        <taxon>Streptomyces albidoflavus group</taxon>
    </lineage>
</organism>
<keyword evidence="3" id="KW-1185">Reference proteome</keyword>
<dbReference type="PATRIC" id="fig|100226.15.peg.2921"/>
<feature type="compositionally biased region" description="Low complexity" evidence="1">
    <location>
        <begin position="62"/>
        <end position="84"/>
    </location>
</feature>
<feature type="region of interest" description="Disordered" evidence="1">
    <location>
        <begin position="1"/>
        <end position="108"/>
    </location>
</feature>
<evidence type="ECO:0000256" key="1">
    <source>
        <dbReference type="SAM" id="MobiDB-lite"/>
    </source>
</evidence>
<reference evidence="2 3" key="1">
    <citation type="journal article" date="1996" name="Mol. Microbiol.">
        <title>A set of ordered cosmids and a detailed genetic and physical map for the 8 Mb Streptomyces coelicolor A3(2) chromosome.</title>
        <authorList>
            <person name="Redenbach M."/>
            <person name="Kieser H.M."/>
            <person name="Denapaite D."/>
            <person name="Eichner A."/>
            <person name="Cullum J."/>
            <person name="Kinashi H."/>
            <person name="Hopwood D.A."/>
        </authorList>
    </citation>
    <scope>NUCLEOTIDE SEQUENCE [LARGE SCALE GENOMIC DNA]</scope>
    <source>
        <strain evidence="3">ATCC BAA-471 / A3(2) / M145</strain>
    </source>
</reference>
<reference evidence="2 3" key="2">
    <citation type="journal article" date="2002" name="Nature">
        <title>Complete genome sequence of the model actinomycete Streptomyces coelicolor A3(2).</title>
        <authorList>
            <person name="Bentley S.D."/>
            <person name="Chater K.F."/>
            <person name="Cerdeno-Tarraga A.M."/>
            <person name="Challis G.L."/>
            <person name="Thomson N.R."/>
            <person name="James K.D."/>
            <person name="Harris D.E."/>
            <person name="Quail M.A."/>
            <person name="Kieser H."/>
            <person name="Harper D."/>
            <person name="Bateman A."/>
            <person name="Brown S."/>
            <person name="Chandra G."/>
            <person name="Chen C.W."/>
            <person name="Collins M."/>
            <person name="Cronin A."/>
            <person name="Fraser A."/>
            <person name="Goble A."/>
            <person name="Hidalgo J."/>
            <person name="Hornsby T."/>
            <person name="Howarth S."/>
            <person name="Huang C.H."/>
            <person name="Kieser T."/>
            <person name="Larke L."/>
            <person name="Murphy L."/>
            <person name="Oliver K."/>
            <person name="O'Neil S."/>
            <person name="Rabbinowitsch E."/>
            <person name="Rajandream M.A."/>
            <person name="Rutherford K."/>
            <person name="Rutter S."/>
            <person name="Seeger K."/>
            <person name="Saunders D."/>
            <person name="Sharp S."/>
            <person name="Squares R."/>
            <person name="Squares S."/>
            <person name="Taylor K."/>
            <person name="Warren T."/>
            <person name="Wietzorrek A."/>
            <person name="Woodward J."/>
            <person name="Barrell B.G."/>
            <person name="Parkhill J."/>
            <person name="Hopwood D.A."/>
        </authorList>
    </citation>
    <scope>NUCLEOTIDE SEQUENCE [LARGE SCALE GENOMIC DNA]</scope>
    <source>
        <strain evidence="3">ATCC BAA-471 / A3(2) / M145</strain>
    </source>
</reference>
<dbReference type="eggNOG" id="ENOG503474G">
    <property type="taxonomic scope" value="Bacteria"/>
</dbReference>
<dbReference type="AlphaFoldDB" id="Q9RD90"/>
<dbReference type="OrthoDB" id="4325664at2"/>
<dbReference type="KEGG" id="sco:SCO2861"/>
<dbReference type="PaxDb" id="100226-SCO2861"/>
<dbReference type="InParanoid" id="Q9RD90"/>
<evidence type="ECO:0000313" key="2">
    <source>
        <dbReference type="EMBL" id="CAB65591.1"/>
    </source>
</evidence>
<proteinExistence type="predicted"/>
<dbReference type="EMBL" id="AL939114">
    <property type="protein sequence ID" value="CAB65591.1"/>
    <property type="molecule type" value="Genomic_DNA"/>
</dbReference>
<sequence>MNSCPSRPRGDTLHQHERMDRESTGGTPTRLPRPSAPAGPAGDLPRGAAGPLGPSAVTVLQRAAGNAATTRAVAAGPGRRPPGADLTVQRAENDDAGGGASGGTAEAKSIAEGEVKSVGPGGTITYPSVTSCLAITVYLRDGGKVGGHASLFKASGGMYSDQILPEIKARVGKSRVERIDVSGAISSWNPAYLKTAIENSNPAPEQKNDPDGIRNVVSGILGRQAKKVSVQETRDGTLTR</sequence>
<dbReference type="Proteomes" id="UP000001973">
    <property type="component" value="Chromosome"/>
</dbReference>
<evidence type="ECO:0000313" key="3">
    <source>
        <dbReference type="Proteomes" id="UP000001973"/>
    </source>
</evidence>
<accession>Q9RD90</accession>
<feature type="compositionally biased region" description="Basic and acidic residues" evidence="1">
    <location>
        <begin position="8"/>
        <end position="23"/>
    </location>
</feature>